<protein>
    <submittedName>
        <fullName evidence="2">Uncharacterized protein</fullName>
    </submittedName>
</protein>
<accession>A0AAV2M884</accession>
<keyword evidence="3" id="KW-1185">Reference proteome</keyword>
<evidence type="ECO:0000313" key="3">
    <source>
        <dbReference type="Proteomes" id="UP001497482"/>
    </source>
</evidence>
<feature type="compositionally biased region" description="Polar residues" evidence="1">
    <location>
        <begin position="30"/>
        <end position="43"/>
    </location>
</feature>
<feature type="region of interest" description="Disordered" evidence="1">
    <location>
        <begin position="21"/>
        <end position="43"/>
    </location>
</feature>
<gene>
    <name evidence="2" type="ORF">KC01_LOCUS36217</name>
</gene>
<evidence type="ECO:0000256" key="1">
    <source>
        <dbReference type="SAM" id="MobiDB-lite"/>
    </source>
</evidence>
<dbReference type="AlphaFoldDB" id="A0AAV2M884"/>
<name>A0AAV2M884_KNICA</name>
<proteinExistence type="predicted"/>
<reference evidence="2 3" key="1">
    <citation type="submission" date="2024-04" db="EMBL/GenBank/DDBJ databases">
        <authorList>
            <person name="Waldvogel A.-M."/>
            <person name="Schoenle A."/>
        </authorList>
    </citation>
    <scope>NUCLEOTIDE SEQUENCE [LARGE SCALE GENOMIC DNA]</scope>
</reference>
<sequence length="100" mass="10411">MCAASLSPLLPERCLPVSAQAATGRGGPTQELNNNFQQSSQEAGSPDCGCSLQCSALPPLGRLLPPPAGLCLLHRTDAFCRQASALKGTHATFLSFESLQ</sequence>
<evidence type="ECO:0000313" key="2">
    <source>
        <dbReference type="EMBL" id="CAL1609486.1"/>
    </source>
</evidence>
<organism evidence="2 3">
    <name type="scientific">Knipowitschia caucasica</name>
    <name type="common">Caucasian dwarf goby</name>
    <name type="synonym">Pomatoschistus caucasicus</name>
    <dbReference type="NCBI Taxonomy" id="637954"/>
    <lineage>
        <taxon>Eukaryota</taxon>
        <taxon>Metazoa</taxon>
        <taxon>Chordata</taxon>
        <taxon>Craniata</taxon>
        <taxon>Vertebrata</taxon>
        <taxon>Euteleostomi</taxon>
        <taxon>Actinopterygii</taxon>
        <taxon>Neopterygii</taxon>
        <taxon>Teleostei</taxon>
        <taxon>Neoteleostei</taxon>
        <taxon>Acanthomorphata</taxon>
        <taxon>Gobiaria</taxon>
        <taxon>Gobiiformes</taxon>
        <taxon>Gobioidei</taxon>
        <taxon>Gobiidae</taxon>
        <taxon>Gobiinae</taxon>
        <taxon>Knipowitschia</taxon>
    </lineage>
</organism>
<dbReference type="Proteomes" id="UP001497482">
    <property type="component" value="Chromosome 6"/>
</dbReference>
<dbReference type="EMBL" id="OZ035828">
    <property type="protein sequence ID" value="CAL1609486.1"/>
    <property type="molecule type" value="Genomic_DNA"/>
</dbReference>